<keyword evidence="2 4" id="KW-0238">DNA-binding</keyword>
<dbReference type="GO" id="GO:0000976">
    <property type="term" value="F:transcription cis-regulatory region binding"/>
    <property type="evidence" value="ECO:0007669"/>
    <property type="project" value="TreeGrafter"/>
</dbReference>
<dbReference type="PRINTS" id="PR00455">
    <property type="entry name" value="HTHTETR"/>
</dbReference>
<dbReference type="STRING" id="229921.ADN01_13455"/>
<accession>A0A0P6XW87</accession>
<feature type="DNA-binding region" description="H-T-H motif" evidence="4">
    <location>
        <begin position="36"/>
        <end position="55"/>
    </location>
</feature>
<evidence type="ECO:0000259" key="5">
    <source>
        <dbReference type="PROSITE" id="PS50977"/>
    </source>
</evidence>
<dbReference type="InterPro" id="IPR050109">
    <property type="entry name" value="HTH-type_TetR-like_transc_reg"/>
</dbReference>
<comment type="caution">
    <text evidence="6">The sequence shown here is derived from an EMBL/GenBank/DDBJ whole genome shotgun (WGS) entry which is preliminary data.</text>
</comment>
<dbReference type="InterPro" id="IPR001647">
    <property type="entry name" value="HTH_TetR"/>
</dbReference>
<dbReference type="PANTHER" id="PTHR30055">
    <property type="entry name" value="HTH-TYPE TRANSCRIPTIONAL REGULATOR RUTR"/>
    <property type="match status" value="1"/>
</dbReference>
<dbReference type="InterPro" id="IPR036271">
    <property type="entry name" value="Tet_transcr_reg_TetR-rel_C_sf"/>
</dbReference>
<dbReference type="Pfam" id="PF00440">
    <property type="entry name" value="TetR_N"/>
    <property type="match status" value="1"/>
</dbReference>
<dbReference type="SUPFAM" id="SSF46689">
    <property type="entry name" value="Homeodomain-like"/>
    <property type="match status" value="1"/>
</dbReference>
<dbReference type="GO" id="GO:0045892">
    <property type="term" value="P:negative regulation of DNA-templated transcription"/>
    <property type="evidence" value="ECO:0007669"/>
    <property type="project" value="UniProtKB-ARBA"/>
</dbReference>
<evidence type="ECO:0000256" key="4">
    <source>
        <dbReference type="PROSITE-ProRule" id="PRU00335"/>
    </source>
</evidence>
<sequence>MPRTKTQTEQIRAESQAKIIATARRLFAERGYDGCTVSEIAKQAGMSQGNIYWHFPSKEAIFQAVLMEGFQAIGGTMSEAVKSAGNGLEKFNRFLGDFLALSREKGADEFISIMITFLAQGGVAKFAEFGISSEQIGAGYHQTMNAIFAQGQADGSFRSDLEPNLLTTFYFSFINGLMLMYPHEWRDIPDDVIREALLRLLGGK</sequence>
<dbReference type="InterPro" id="IPR009057">
    <property type="entry name" value="Homeodomain-like_sf"/>
</dbReference>
<evidence type="ECO:0000256" key="3">
    <source>
        <dbReference type="ARBA" id="ARBA00023163"/>
    </source>
</evidence>
<dbReference type="PROSITE" id="PS50977">
    <property type="entry name" value="HTH_TETR_2"/>
    <property type="match status" value="1"/>
</dbReference>
<evidence type="ECO:0000256" key="2">
    <source>
        <dbReference type="ARBA" id="ARBA00023125"/>
    </source>
</evidence>
<dbReference type="Gene3D" id="1.10.357.10">
    <property type="entry name" value="Tetracycline Repressor, domain 2"/>
    <property type="match status" value="1"/>
</dbReference>
<dbReference type="FunFam" id="1.10.10.60:FF:000141">
    <property type="entry name" value="TetR family transcriptional regulator"/>
    <property type="match status" value="1"/>
</dbReference>
<dbReference type="SUPFAM" id="SSF48498">
    <property type="entry name" value="Tetracyclin repressor-like, C-terminal domain"/>
    <property type="match status" value="1"/>
</dbReference>
<proteinExistence type="predicted"/>
<keyword evidence="3" id="KW-0804">Transcription</keyword>
<reference evidence="6 7" key="1">
    <citation type="submission" date="2015-07" db="EMBL/GenBank/DDBJ databases">
        <title>Genome sequence of Levilinea saccharolytica DSM 16555.</title>
        <authorList>
            <person name="Hemp J."/>
            <person name="Ward L.M."/>
            <person name="Pace L.A."/>
            <person name="Fischer W.W."/>
        </authorList>
    </citation>
    <scope>NUCLEOTIDE SEQUENCE [LARGE SCALE GENOMIC DNA]</scope>
    <source>
        <strain evidence="6 7">KIBI-1</strain>
    </source>
</reference>
<evidence type="ECO:0000313" key="6">
    <source>
        <dbReference type="EMBL" id="KPL79699.1"/>
    </source>
</evidence>
<gene>
    <name evidence="6" type="ORF">ADN01_13455</name>
</gene>
<keyword evidence="7" id="KW-1185">Reference proteome</keyword>
<evidence type="ECO:0000256" key="1">
    <source>
        <dbReference type="ARBA" id="ARBA00023015"/>
    </source>
</evidence>
<dbReference type="Proteomes" id="UP000050501">
    <property type="component" value="Unassembled WGS sequence"/>
</dbReference>
<evidence type="ECO:0000313" key="7">
    <source>
        <dbReference type="Proteomes" id="UP000050501"/>
    </source>
</evidence>
<feature type="domain" description="HTH tetR-type" evidence="5">
    <location>
        <begin position="13"/>
        <end position="73"/>
    </location>
</feature>
<dbReference type="EMBL" id="LGCM01000046">
    <property type="protein sequence ID" value="KPL79699.1"/>
    <property type="molecule type" value="Genomic_DNA"/>
</dbReference>
<keyword evidence="1" id="KW-0805">Transcription regulation</keyword>
<protein>
    <recommendedName>
        <fullName evidence="5">HTH tetR-type domain-containing protein</fullName>
    </recommendedName>
</protein>
<dbReference type="PANTHER" id="PTHR30055:SF234">
    <property type="entry name" value="HTH-TYPE TRANSCRIPTIONAL REGULATOR BETI"/>
    <property type="match status" value="1"/>
</dbReference>
<organism evidence="6 7">
    <name type="scientific">Levilinea saccharolytica</name>
    <dbReference type="NCBI Taxonomy" id="229921"/>
    <lineage>
        <taxon>Bacteria</taxon>
        <taxon>Bacillati</taxon>
        <taxon>Chloroflexota</taxon>
        <taxon>Anaerolineae</taxon>
        <taxon>Anaerolineales</taxon>
        <taxon>Anaerolineaceae</taxon>
        <taxon>Levilinea</taxon>
    </lineage>
</organism>
<dbReference type="GO" id="GO:0003700">
    <property type="term" value="F:DNA-binding transcription factor activity"/>
    <property type="evidence" value="ECO:0007669"/>
    <property type="project" value="TreeGrafter"/>
</dbReference>
<dbReference type="AlphaFoldDB" id="A0A0P6XW87"/>
<name>A0A0P6XW87_9CHLR</name>